<dbReference type="Proteomes" id="UP000478463">
    <property type="component" value="Chromosome"/>
</dbReference>
<evidence type="ECO:0000313" key="7">
    <source>
        <dbReference type="Proteomes" id="UP000478463"/>
    </source>
</evidence>
<comment type="subcellular location">
    <subcellularLocation>
        <location evidence="1">Membrane</location>
        <topology evidence="1">Multi-pass membrane protein</topology>
    </subcellularLocation>
</comment>
<dbReference type="AlphaFoldDB" id="A0A6L7IYD7"/>
<keyword evidence="2" id="KW-0812">Transmembrane</keyword>
<gene>
    <name evidence="6" type="ORF">GS424_004500</name>
</gene>
<organism evidence="6 7">
    <name type="scientific">Eggerthella guodeyinii</name>
    <dbReference type="NCBI Taxonomy" id="2690837"/>
    <lineage>
        <taxon>Bacteria</taxon>
        <taxon>Bacillati</taxon>
        <taxon>Actinomycetota</taxon>
        <taxon>Coriobacteriia</taxon>
        <taxon>Eggerthellales</taxon>
        <taxon>Eggerthellaceae</taxon>
        <taxon>Eggerthella</taxon>
    </lineage>
</organism>
<dbReference type="GO" id="GO:0140359">
    <property type="term" value="F:ABC-type transporter activity"/>
    <property type="evidence" value="ECO:0007669"/>
    <property type="project" value="InterPro"/>
</dbReference>
<dbReference type="RefSeq" id="WP_160942920.1">
    <property type="nucleotide sequence ID" value="NZ_CP063310.1"/>
</dbReference>
<evidence type="ECO:0000256" key="2">
    <source>
        <dbReference type="ARBA" id="ARBA00022692"/>
    </source>
</evidence>
<reference evidence="6 7" key="1">
    <citation type="submission" date="2020-10" db="EMBL/GenBank/DDBJ databases">
        <title>Eggerthella sp. nov., isolated from human feces.</title>
        <authorList>
            <person name="Yajun G."/>
        </authorList>
    </citation>
    <scope>NUCLEOTIDE SEQUENCE [LARGE SCALE GENOMIC DNA]</scope>
    <source>
        <strain evidence="6 7">HF-1101</strain>
    </source>
</reference>
<dbReference type="EMBL" id="CP063310">
    <property type="protein sequence ID" value="QOS69108.1"/>
    <property type="molecule type" value="Genomic_DNA"/>
</dbReference>
<evidence type="ECO:0000259" key="5">
    <source>
        <dbReference type="Pfam" id="PF12698"/>
    </source>
</evidence>
<protein>
    <submittedName>
        <fullName evidence="6">ABC transporter permease</fullName>
    </submittedName>
</protein>
<evidence type="ECO:0000313" key="6">
    <source>
        <dbReference type="EMBL" id="QOS69108.1"/>
    </source>
</evidence>
<feature type="domain" description="ABC-2 type transporter transmembrane" evidence="5">
    <location>
        <begin position="59"/>
        <end position="197"/>
    </location>
</feature>
<accession>A0A6L7IYD7</accession>
<dbReference type="GO" id="GO:0016020">
    <property type="term" value="C:membrane"/>
    <property type="evidence" value="ECO:0007669"/>
    <property type="project" value="UniProtKB-SubCell"/>
</dbReference>
<evidence type="ECO:0000256" key="4">
    <source>
        <dbReference type="ARBA" id="ARBA00023136"/>
    </source>
</evidence>
<proteinExistence type="predicted"/>
<dbReference type="Pfam" id="PF12698">
    <property type="entry name" value="ABC2_membrane_3"/>
    <property type="match status" value="1"/>
</dbReference>
<sequence length="245" mass="25930">MEAIMRKTATLFEKDLKDVVKNPTMLVCCLLPLGFIVFFSKVMGGNVEGAEAQHAFDAMMLSYALLFTSTMVSSMATITAIAEEKEKHTLRTLMLANVGPEQILLSRGLVALIAIAVVDAACYLVLGQPLAGLPAFLAIGVVGSIPIVLLSLLLGLASRDQMSAGLLSVPILLVGIAPMYSQFIDGFSNIAPYLPTGGMDKLGTLLADGALFTPEAVLPAVGMLVWIVVAAVAFAIIYKRLSRDN</sequence>
<dbReference type="KEGG" id="egd:GS424_004500"/>
<name>A0A6L7IYD7_9ACTN</name>
<evidence type="ECO:0000256" key="3">
    <source>
        <dbReference type="ARBA" id="ARBA00022989"/>
    </source>
</evidence>
<evidence type="ECO:0000256" key="1">
    <source>
        <dbReference type="ARBA" id="ARBA00004141"/>
    </source>
</evidence>
<dbReference type="InterPro" id="IPR013525">
    <property type="entry name" value="ABC2_TM"/>
</dbReference>
<keyword evidence="4" id="KW-0472">Membrane</keyword>
<keyword evidence="3" id="KW-1133">Transmembrane helix</keyword>